<comment type="caution">
    <text evidence="3">The sequence shown here is derived from an EMBL/GenBank/DDBJ whole genome shotgun (WGS) entry which is preliminary data.</text>
</comment>
<gene>
    <name evidence="3" type="ORF">HED64_02055</name>
</gene>
<dbReference type="Pfam" id="PF14016">
    <property type="entry name" value="DUF4232"/>
    <property type="match status" value="1"/>
</dbReference>
<organism evidence="3 4">
    <name type="scientific">Paeniglutamicibacter terrestris</name>
    <dbReference type="NCBI Taxonomy" id="2723403"/>
    <lineage>
        <taxon>Bacteria</taxon>
        <taxon>Bacillati</taxon>
        <taxon>Actinomycetota</taxon>
        <taxon>Actinomycetes</taxon>
        <taxon>Micrococcales</taxon>
        <taxon>Micrococcaceae</taxon>
        <taxon>Paeniglutamicibacter</taxon>
    </lineage>
</organism>
<feature type="transmembrane region" description="Helical" evidence="1">
    <location>
        <begin position="184"/>
        <end position="204"/>
    </location>
</feature>
<evidence type="ECO:0000313" key="4">
    <source>
        <dbReference type="Proteomes" id="UP000746595"/>
    </source>
</evidence>
<keyword evidence="1" id="KW-1133">Transmembrane helix</keyword>
<dbReference type="EMBL" id="JAAWVT010000001">
    <property type="protein sequence ID" value="NKG19490.1"/>
    <property type="molecule type" value="Genomic_DNA"/>
</dbReference>
<proteinExistence type="predicted"/>
<evidence type="ECO:0000256" key="1">
    <source>
        <dbReference type="SAM" id="Phobius"/>
    </source>
</evidence>
<keyword evidence="1" id="KW-0812">Transmembrane</keyword>
<protein>
    <submittedName>
        <fullName evidence="3">DUF4232 domain-containing protein</fullName>
    </submittedName>
</protein>
<feature type="transmembrane region" description="Helical" evidence="1">
    <location>
        <begin position="12"/>
        <end position="33"/>
    </location>
</feature>
<accession>A0ABX1G1L9</accession>
<feature type="transmembrane region" description="Helical" evidence="1">
    <location>
        <begin position="65"/>
        <end position="87"/>
    </location>
</feature>
<keyword evidence="4" id="KW-1185">Reference proteome</keyword>
<feature type="transmembrane region" description="Helical" evidence="1">
    <location>
        <begin position="99"/>
        <end position="122"/>
    </location>
</feature>
<feature type="domain" description="DUF4232" evidence="2">
    <location>
        <begin position="246"/>
        <end position="375"/>
    </location>
</feature>
<evidence type="ECO:0000313" key="3">
    <source>
        <dbReference type="EMBL" id="NKG19490.1"/>
    </source>
</evidence>
<feature type="transmembrane region" description="Helical" evidence="1">
    <location>
        <begin position="142"/>
        <end position="163"/>
    </location>
</feature>
<name>A0ABX1G1L9_9MICC</name>
<reference evidence="3 4" key="1">
    <citation type="submission" date="2020-04" db="EMBL/GenBank/DDBJ databases">
        <title>Paeniglutamicibacter sp. ANT13_2, a novel actinomycete isolated from sediment in Antarctica.</title>
        <authorList>
            <person name="Sakdapetsiri C."/>
            <person name="Pinyakong O."/>
        </authorList>
    </citation>
    <scope>NUCLEOTIDE SEQUENCE [LARGE SCALE GENOMIC DNA]</scope>
    <source>
        <strain evidence="3 4">ANT13_2</strain>
    </source>
</reference>
<dbReference type="Proteomes" id="UP000746595">
    <property type="component" value="Unassembled WGS sequence"/>
</dbReference>
<dbReference type="RefSeq" id="WP_168150432.1">
    <property type="nucleotide sequence ID" value="NZ_JAAWVT010000001.1"/>
</dbReference>
<dbReference type="InterPro" id="IPR025326">
    <property type="entry name" value="DUF4232"/>
</dbReference>
<keyword evidence="1" id="KW-0472">Membrane</keyword>
<evidence type="ECO:0000259" key="2">
    <source>
        <dbReference type="Pfam" id="PF14016"/>
    </source>
</evidence>
<sequence length="382" mass="40239">MDKRNHLTMVTAWISVLAGLGWVFSGVLNGWLLRSQIALPSQFVNLVVPKTFANTTWQMIQPWPVLLVVFSALALISLSALLLAFSARPTKGKTTPPHLGFLAIWMCIVIAAFGTALLTSLGDIIATWPPARLAWMLERVEPALSSAGYWGIVWGWVPALIGSRILRLAHRESSDAPESGHPRAILSFAAVLIAAVLTASLPLAEHSSQGAKASTPEPVPAPTTAPLTFGSPEVSSAFQEVGENWCTGDQVSITWGEPEGATGHRGMSFQLRNSDSTPCVVASYPDVAFDDANGNAIDVLIVQGGSFMTDDAGISSITLKPGTSAQAFLGWNAMAAAGDTRTGTMLVAPYAGTPRQSSPVDLDIIDGGAVSVTAWEPVIAAK</sequence>